<feature type="signal peptide" evidence="1">
    <location>
        <begin position="1"/>
        <end position="20"/>
    </location>
</feature>
<dbReference type="RefSeq" id="WP_136882162.1">
    <property type="nucleotide sequence ID" value="NZ_SWDX01000015.1"/>
</dbReference>
<dbReference type="EMBL" id="SWDX01000015">
    <property type="protein sequence ID" value="TKC55806.1"/>
    <property type="molecule type" value="Genomic_DNA"/>
</dbReference>
<evidence type="ECO:0000313" key="3">
    <source>
        <dbReference type="Proteomes" id="UP000309594"/>
    </source>
</evidence>
<gene>
    <name evidence="2" type="ORF">FBD94_24485</name>
</gene>
<comment type="caution">
    <text evidence="2">The sequence shown here is derived from an EMBL/GenBank/DDBJ whole genome shotgun (WGS) entry which is preliminary data.</text>
</comment>
<protein>
    <submittedName>
        <fullName evidence="2">Uncharacterized protein</fullName>
    </submittedName>
</protein>
<dbReference type="Proteomes" id="UP000309594">
    <property type="component" value="Unassembled WGS sequence"/>
</dbReference>
<sequence>MLKFLKPVVLIALLASVALISCEKGTIPTADPSGALDAEKIKFQKMKKFVSIAWDIPLNEVLFDATNDEFSFGKNKMTKDEIENLYDISNEYKAKYETN</sequence>
<name>A0A4V5PBI1_9SPHI</name>
<reference evidence="2 3" key="1">
    <citation type="submission" date="2019-04" db="EMBL/GenBank/DDBJ databases">
        <title>Pedobacter sp. RP-1-16 sp. nov., isolated from Arctic soil.</title>
        <authorList>
            <person name="Dahal R.H."/>
            <person name="Kim D.-U."/>
        </authorList>
    </citation>
    <scope>NUCLEOTIDE SEQUENCE [LARGE SCALE GENOMIC DNA]</scope>
    <source>
        <strain evidence="2 3">RP-1-16</strain>
    </source>
</reference>
<feature type="chain" id="PRO_5020328187" evidence="1">
    <location>
        <begin position="21"/>
        <end position="99"/>
    </location>
</feature>
<evidence type="ECO:0000256" key="1">
    <source>
        <dbReference type="SAM" id="SignalP"/>
    </source>
</evidence>
<dbReference type="PROSITE" id="PS51257">
    <property type="entry name" value="PROKAR_LIPOPROTEIN"/>
    <property type="match status" value="1"/>
</dbReference>
<accession>A0A4V5PBI1</accession>
<organism evidence="2 3">
    <name type="scientific">Pedobacter hiemivivus</name>
    <dbReference type="NCBI Taxonomy" id="2530454"/>
    <lineage>
        <taxon>Bacteria</taxon>
        <taxon>Pseudomonadati</taxon>
        <taxon>Bacteroidota</taxon>
        <taxon>Sphingobacteriia</taxon>
        <taxon>Sphingobacteriales</taxon>
        <taxon>Sphingobacteriaceae</taxon>
        <taxon>Pedobacter</taxon>
    </lineage>
</organism>
<keyword evidence="1" id="KW-0732">Signal</keyword>
<evidence type="ECO:0000313" key="2">
    <source>
        <dbReference type="EMBL" id="TKC55806.1"/>
    </source>
</evidence>
<proteinExistence type="predicted"/>
<dbReference type="AlphaFoldDB" id="A0A4V5PBI1"/>